<keyword evidence="2" id="KW-0812">Transmembrane</keyword>
<evidence type="ECO:0000313" key="4">
    <source>
        <dbReference type="Proteomes" id="UP001377567"/>
    </source>
</evidence>
<keyword evidence="2" id="KW-1133">Transmembrane helix</keyword>
<keyword evidence="2" id="KW-0472">Membrane</keyword>
<dbReference type="InterPro" id="IPR024297">
    <property type="entry name" value="Pho86"/>
</dbReference>
<organism evidence="3 4">
    <name type="scientific">Maudiozyma humilis</name>
    <name type="common">Sour dough yeast</name>
    <name type="synonym">Kazachstania humilis</name>
    <dbReference type="NCBI Taxonomy" id="51915"/>
    <lineage>
        <taxon>Eukaryota</taxon>
        <taxon>Fungi</taxon>
        <taxon>Dikarya</taxon>
        <taxon>Ascomycota</taxon>
        <taxon>Saccharomycotina</taxon>
        <taxon>Saccharomycetes</taxon>
        <taxon>Saccharomycetales</taxon>
        <taxon>Saccharomycetaceae</taxon>
        <taxon>Maudiozyma</taxon>
    </lineage>
</organism>
<evidence type="ECO:0000256" key="1">
    <source>
        <dbReference type="SAM" id="MobiDB-lite"/>
    </source>
</evidence>
<dbReference type="Proteomes" id="UP001377567">
    <property type="component" value="Unassembled WGS sequence"/>
</dbReference>
<accession>A0AAV5RRT4</accession>
<protein>
    <submittedName>
        <fullName evidence="3">Pho86 protein</fullName>
    </submittedName>
</protein>
<proteinExistence type="predicted"/>
<sequence>MAKKRSNANANSKAKAEEQSGPRAPATVEQVDASLDKPLNADAPPTIYQTAIKPTLASAALNLSVDFLKQQQSLCNSHLIRSPLIALADILFLVIYLAPRLEYPPLRASSATSVSSVSAYLVHLWRPNKMTLLSAGLFTVMLTSVVFTLVSRLSDTFFRTKIDEIVNGNGDVVFGFKLNDIVRQARADPESLRNTSMVVYRETPIALVSVSENQVLSTPDSLVATVNTIGCRRVYVKSGILEDLLDWAMVRTKQLGASAGKTGNSMKLLIEIYSFDKGMKDVLRKKGFSLISVGKAQENRLLSGLFGVKRELWGVQFHVAKNDDLK</sequence>
<feature type="region of interest" description="Disordered" evidence="1">
    <location>
        <begin position="1"/>
        <end position="30"/>
    </location>
</feature>
<dbReference type="AlphaFoldDB" id="A0AAV5RRT4"/>
<evidence type="ECO:0000313" key="3">
    <source>
        <dbReference type="EMBL" id="GMM54264.1"/>
    </source>
</evidence>
<dbReference type="EMBL" id="BTGD01000001">
    <property type="protein sequence ID" value="GMM54264.1"/>
    <property type="molecule type" value="Genomic_DNA"/>
</dbReference>
<keyword evidence="4" id="KW-1185">Reference proteome</keyword>
<name>A0AAV5RRT4_MAUHU</name>
<gene>
    <name evidence="3" type="ORF">DAKH74_008800</name>
</gene>
<feature type="transmembrane region" description="Helical" evidence="2">
    <location>
        <begin position="130"/>
        <end position="150"/>
    </location>
</feature>
<dbReference type="Pfam" id="PF11124">
    <property type="entry name" value="Pho86"/>
    <property type="match status" value="1"/>
</dbReference>
<evidence type="ECO:0000256" key="2">
    <source>
        <dbReference type="SAM" id="Phobius"/>
    </source>
</evidence>
<feature type="transmembrane region" description="Helical" evidence="2">
    <location>
        <begin position="79"/>
        <end position="98"/>
    </location>
</feature>
<comment type="caution">
    <text evidence="3">The sequence shown here is derived from an EMBL/GenBank/DDBJ whole genome shotgun (WGS) entry which is preliminary data.</text>
</comment>
<reference evidence="3 4" key="1">
    <citation type="journal article" date="2023" name="Elife">
        <title>Identification of key yeast species and microbe-microbe interactions impacting larval growth of Drosophila in the wild.</title>
        <authorList>
            <person name="Mure A."/>
            <person name="Sugiura Y."/>
            <person name="Maeda R."/>
            <person name="Honda K."/>
            <person name="Sakurai N."/>
            <person name="Takahashi Y."/>
            <person name="Watada M."/>
            <person name="Katoh T."/>
            <person name="Gotoh A."/>
            <person name="Gotoh Y."/>
            <person name="Taniguchi I."/>
            <person name="Nakamura K."/>
            <person name="Hayashi T."/>
            <person name="Katayama T."/>
            <person name="Uemura T."/>
            <person name="Hattori Y."/>
        </authorList>
    </citation>
    <scope>NUCLEOTIDE SEQUENCE [LARGE SCALE GENOMIC DNA]</scope>
    <source>
        <strain evidence="3 4">KH-74</strain>
    </source>
</reference>